<dbReference type="GO" id="GO:0010181">
    <property type="term" value="F:FMN binding"/>
    <property type="evidence" value="ECO:0007669"/>
    <property type="project" value="InterPro"/>
</dbReference>
<evidence type="ECO:0000313" key="5">
    <source>
        <dbReference type="EMBL" id="CAJ0873771.1"/>
    </source>
</evidence>
<proteinExistence type="inferred from homology"/>
<dbReference type="InterPro" id="IPR012349">
    <property type="entry name" value="Split_barrel_FMN-bd"/>
</dbReference>
<evidence type="ECO:0000256" key="3">
    <source>
        <dbReference type="ARBA" id="ARBA00038054"/>
    </source>
</evidence>
<dbReference type="AlphaFoldDB" id="A0AA48M3Y1"/>
<evidence type="ECO:0000256" key="2">
    <source>
        <dbReference type="ARBA" id="ARBA00022630"/>
    </source>
</evidence>
<dbReference type="SUPFAM" id="SSF50475">
    <property type="entry name" value="FMN-binding split barrel"/>
    <property type="match status" value="1"/>
</dbReference>
<reference evidence="5" key="1">
    <citation type="submission" date="2023-07" db="EMBL/GenBank/DDBJ databases">
        <authorList>
            <person name="Pelsma A.J. K."/>
        </authorList>
    </citation>
    <scope>NUCLEOTIDE SEQUENCE</scope>
</reference>
<gene>
    <name evidence="5" type="ORF">AMST5_02539</name>
</gene>
<accession>A0AA48M3Y1</accession>
<dbReference type="InterPro" id="IPR002563">
    <property type="entry name" value="Flavin_Rdtase-like_dom"/>
</dbReference>
<evidence type="ECO:0000259" key="4">
    <source>
        <dbReference type="Pfam" id="PF01613"/>
    </source>
</evidence>
<name>A0AA48M3Y1_9ZZZZ</name>
<comment type="cofactor">
    <cofactor evidence="1">
        <name>FMN</name>
        <dbReference type="ChEBI" id="CHEBI:58210"/>
    </cofactor>
</comment>
<evidence type="ECO:0000256" key="1">
    <source>
        <dbReference type="ARBA" id="ARBA00001917"/>
    </source>
</evidence>
<dbReference type="EMBL" id="OY288114">
    <property type="protein sequence ID" value="CAJ0873771.1"/>
    <property type="molecule type" value="Genomic_DNA"/>
</dbReference>
<sequence>MVHEGSAPDHSFVALRATRECVIGIPSVELAEKAVAIGNCSGREVDKFATFRLMPKKALRISTPLITECFADIECRVVDTLRK</sequence>
<dbReference type="Gene3D" id="2.30.110.10">
    <property type="entry name" value="Electron Transport, Fmn-binding Protein, Chain A"/>
    <property type="match status" value="1"/>
</dbReference>
<keyword evidence="2" id="KW-0285">Flavoprotein</keyword>
<organism evidence="5">
    <name type="scientific">freshwater sediment metagenome</name>
    <dbReference type="NCBI Taxonomy" id="556182"/>
    <lineage>
        <taxon>unclassified sequences</taxon>
        <taxon>metagenomes</taxon>
        <taxon>ecological metagenomes</taxon>
    </lineage>
</organism>
<dbReference type="PANTHER" id="PTHR43567:SF1">
    <property type="entry name" value="FLAVOREDOXIN"/>
    <property type="match status" value="1"/>
</dbReference>
<protein>
    <recommendedName>
        <fullName evidence="4">Flavin reductase like domain-containing protein</fullName>
    </recommendedName>
</protein>
<dbReference type="PANTHER" id="PTHR43567">
    <property type="entry name" value="FLAVOREDOXIN-RELATED-RELATED"/>
    <property type="match status" value="1"/>
</dbReference>
<dbReference type="Pfam" id="PF01613">
    <property type="entry name" value="Flavin_Reduct"/>
    <property type="match status" value="1"/>
</dbReference>
<dbReference type="InterPro" id="IPR052174">
    <property type="entry name" value="Flavoredoxin"/>
</dbReference>
<feature type="domain" description="Flavin reductase like" evidence="4">
    <location>
        <begin position="9"/>
        <end position="81"/>
    </location>
</feature>
<comment type="similarity">
    <text evidence="3">Belongs to the flavoredoxin family.</text>
</comment>